<reference evidence="2 3" key="1">
    <citation type="submission" date="2016-10" db="EMBL/GenBank/DDBJ databases">
        <title>Draft Genome sequence of Roseomonas sp. strain M3.</title>
        <authorList>
            <person name="Subhash Y."/>
            <person name="Lee S."/>
        </authorList>
    </citation>
    <scope>NUCLEOTIDE SEQUENCE [LARGE SCALE GENOMIC DNA]</scope>
    <source>
        <strain evidence="2 3">M3</strain>
    </source>
</reference>
<dbReference type="OrthoDB" id="582835at2"/>
<dbReference type="Pfam" id="PF12680">
    <property type="entry name" value="SnoaL_2"/>
    <property type="match status" value="1"/>
</dbReference>
<proteinExistence type="predicted"/>
<gene>
    <name evidence="2" type="ORF">BKE38_21080</name>
</gene>
<protein>
    <submittedName>
        <fullName evidence="2">Isopropylmalate/homocitrate/citramalate synthase</fullName>
    </submittedName>
</protein>
<dbReference type="NCBIfam" id="TIGR02096">
    <property type="entry name" value="ketosteroid isomerase-related protein"/>
    <property type="match status" value="1"/>
</dbReference>
<evidence type="ECO:0000313" key="2">
    <source>
        <dbReference type="EMBL" id="ONG49047.1"/>
    </source>
</evidence>
<dbReference type="InterPro" id="IPR032710">
    <property type="entry name" value="NTF2-like_dom_sf"/>
</dbReference>
<sequence>MAATETLIRSYYDAFNAGDAEAMLALLTDDVAHDINQGARETGKGAFRSFLARMNAHYREELRDIVVLSDSSGLRAAAEFTVHGTYLATDAGLPEAMGQAYVLPVGAFFEIRDGLIARVTNYYNLEDWTAQVS</sequence>
<dbReference type="Proteomes" id="UP000188879">
    <property type="component" value="Unassembled WGS sequence"/>
</dbReference>
<dbReference type="EMBL" id="MLCO01000230">
    <property type="protein sequence ID" value="ONG49047.1"/>
    <property type="molecule type" value="Genomic_DNA"/>
</dbReference>
<organism evidence="2 3">
    <name type="scientific">Teichococcus deserti</name>
    <dbReference type="NCBI Taxonomy" id="1817963"/>
    <lineage>
        <taxon>Bacteria</taxon>
        <taxon>Pseudomonadati</taxon>
        <taxon>Pseudomonadota</taxon>
        <taxon>Alphaproteobacteria</taxon>
        <taxon>Acetobacterales</taxon>
        <taxon>Roseomonadaceae</taxon>
        <taxon>Roseomonas</taxon>
    </lineage>
</organism>
<dbReference type="RefSeq" id="WP_076959273.1">
    <property type="nucleotide sequence ID" value="NZ_MLCO01000230.1"/>
</dbReference>
<feature type="domain" description="SnoaL-like" evidence="1">
    <location>
        <begin position="8"/>
        <end position="119"/>
    </location>
</feature>
<keyword evidence="3" id="KW-1185">Reference proteome</keyword>
<dbReference type="SUPFAM" id="SSF54427">
    <property type="entry name" value="NTF2-like"/>
    <property type="match status" value="1"/>
</dbReference>
<evidence type="ECO:0000313" key="3">
    <source>
        <dbReference type="Proteomes" id="UP000188879"/>
    </source>
</evidence>
<dbReference type="InterPro" id="IPR011721">
    <property type="entry name" value="CHP02096"/>
</dbReference>
<dbReference type="AlphaFoldDB" id="A0A1V2GXE3"/>
<comment type="caution">
    <text evidence="2">The sequence shown here is derived from an EMBL/GenBank/DDBJ whole genome shotgun (WGS) entry which is preliminary data.</text>
</comment>
<dbReference type="Gene3D" id="3.10.450.50">
    <property type="match status" value="1"/>
</dbReference>
<accession>A0A1V2GXE3</accession>
<dbReference type="InterPro" id="IPR037401">
    <property type="entry name" value="SnoaL-like"/>
</dbReference>
<evidence type="ECO:0000259" key="1">
    <source>
        <dbReference type="Pfam" id="PF12680"/>
    </source>
</evidence>
<name>A0A1V2GXE3_9PROT</name>